<dbReference type="AlphaFoldDB" id="A0A163DS36"/>
<organism evidence="3 4">
    <name type="scientific">Didymella rabiei</name>
    <name type="common">Chickpea ascochyta blight fungus</name>
    <name type="synonym">Mycosphaerella rabiei</name>
    <dbReference type="NCBI Taxonomy" id="5454"/>
    <lineage>
        <taxon>Eukaryota</taxon>
        <taxon>Fungi</taxon>
        <taxon>Dikarya</taxon>
        <taxon>Ascomycota</taxon>
        <taxon>Pezizomycotina</taxon>
        <taxon>Dothideomycetes</taxon>
        <taxon>Pleosporomycetidae</taxon>
        <taxon>Pleosporales</taxon>
        <taxon>Pleosporineae</taxon>
        <taxon>Didymellaceae</taxon>
        <taxon>Ascochyta</taxon>
    </lineage>
</organism>
<evidence type="ECO:0000313" key="4">
    <source>
        <dbReference type="Proteomes" id="UP000076837"/>
    </source>
</evidence>
<dbReference type="InterPro" id="IPR013087">
    <property type="entry name" value="Znf_C2H2_type"/>
</dbReference>
<keyword evidence="4" id="KW-1185">Reference proteome</keyword>
<sequence>MNPNYIPILPADQAGYDTIPSTEIGAENNIDPSYCNSLRGPPENVDQISTGTRSLNNLDDPLIYLPRNTMEEYNASTWFNPSLWTNMYTSDTSKSLFNSAYDESTIPNRLALPYNAYETNNPSNGCYYKLHGQTSNQPVSTHYTPDPCHNTSSTPYNIPPLYTNLHRLVTEFYLPDDSAKIEDSPPSPVPNEAATTTIGSVLSNGKFTCNNSKCSDLSFARQAELRRHHATLHAPHKPEFWCQVPACPRSMEAGNRPFHRKDKLAAHTRSMHSGA</sequence>
<comment type="caution">
    <text evidence="3">The sequence shown here is derived from an EMBL/GenBank/DDBJ whole genome shotgun (WGS) entry which is preliminary data.</text>
</comment>
<evidence type="ECO:0000259" key="2">
    <source>
        <dbReference type="PROSITE" id="PS50157"/>
    </source>
</evidence>
<keyword evidence="1" id="KW-0862">Zinc</keyword>
<dbReference type="Proteomes" id="UP000076837">
    <property type="component" value="Unassembled WGS sequence"/>
</dbReference>
<dbReference type="EMBL" id="JYNV01000198">
    <property type="protein sequence ID" value="KZM23323.1"/>
    <property type="molecule type" value="Genomic_DNA"/>
</dbReference>
<dbReference type="Gene3D" id="3.30.160.60">
    <property type="entry name" value="Classic Zinc Finger"/>
    <property type="match status" value="1"/>
</dbReference>
<keyword evidence="1" id="KW-0479">Metal-binding</keyword>
<dbReference type="GO" id="GO:0008270">
    <property type="term" value="F:zinc ion binding"/>
    <property type="evidence" value="ECO:0007669"/>
    <property type="project" value="UniProtKB-KW"/>
</dbReference>
<feature type="domain" description="C2H2-type" evidence="2">
    <location>
        <begin position="207"/>
        <end position="238"/>
    </location>
</feature>
<name>A0A163DS36_DIDRA</name>
<evidence type="ECO:0000256" key="1">
    <source>
        <dbReference type="PROSITE-ProRule" id="PRU00042"/>
    </source>
</evidence>
<reference evidence="3 4" key="1">
    <citation type="journal article" date="2016" name="Sci. Rep.">
        <title>Draft genome sequencing and secretome analysis of fungal phytopathogen Ascochyta rabiei provides insight into the necrotrophic effector repertoire.</title>
        <authorList>
            <person name="Verma S."/>
            <person name="Gazara R.K."/>
            <person name="Nizam S."/>
            <person name="Parween S."/>
            <person name="Chattopadhyay D."/>
            <person name="Verma P.K."/>
        </authorList>
    </citation>
    <scope>NUCLEOTIDE SEQUENCE [LARGE SCALE GENOMIC DNA]</scope>
    <source>
        <strain evidence="3 4">ArDII</strain>
    </source>
</reference>
<keyword evidence="1" id="KW-0863">Zinc-finger</keyword>
<protein>
    <submittedName>
        <fullName evidence="3">Metal ion binding</fullName>
    </submittedName>
</protein>
<proteinExistence type="predicted"/>
<accession>A0A163DS36</accession>
<dbReference type="PROSITE" id="PS50157">
    <property type="entry name" value="ZINC_FINGER_C2H2_2"/>
    <property type="match status" value="1"/>
</dbReference>
<gene>
    <name evidence="3" type="ORF">ST47_g5537</name>
</gene>
<evidence type="ECO:0000313" key="3">
    <source>
        <dbReference type="EMBL" id="KZM23323.1"/>
    </source>
</evidence>
<dbReference type="STRING" id="5454.A0A163DS36"/>